<dbReference type="PANTHER" id="PTHR43576">
    <property type="entry name" value="ALPHA-L-ARABINOFURANOSIDASE C-RELATED"/>
    <property type="match status" value="1"/>
</dbReference>
<dbReference type="InterPro" id="IPR055235">
    <property type="entry name" value="ASD1_cat"/>
</dbReference>
<keyword evidence="8" id="KW-0326">Glycosidase</keyword>
<evidence type="ECO:0000256" key="5">
    <source>
        <dbReference type="ARBA" id="ARBA00012670"/>
    </source>
</evidence>
<name>A0A3D9I1V1_9BACL</name>
<dbReference type="Gene3D" id="2.60.40.1180">
    <property type="entry name" value="Golgi alpha-mannosidase II"/>
    <property type="match status" value="1"/>
</dbReference>
<comment type="similarity">
    <text evidence="3">Belongs to the glycosyl hydrolase 51 family.</text>
</comment>
<dbReference type="OrthoDB" id="9758333at2"/>
<evidence type="ECO:0000256" key="7">
    <source>
        <dbReference type="ARBA" id="ARBA00023277"/>
    </source>
</evidence>
<dbReference type="Proteomes" id="UP000256977">
    <property type="component" value="Unassembled WGS sequence"/>
</dbReference>
<protein>
    <recommendedName>
        <fullName evidence="5">non-reducing end alpha-L-arabinofuranosidase</fullName>
        <ecNumber evidence="5">3.2.1.55</ecNumber>
    </recommendedName>
</protein>
<evidence type="ECO:0000256" key="6">
    <source>
        <dbReference type="ARBA" id="ARBA00022801"/>
    </source>
</evidence>
<dbReference type="SUPFAM" id="SSF51445">
    <property type="entry name" value="(Trans)glycosidases"/>
    <property type="match status" value="1"/>
</dbReference>
<accession>A0A3D9I1V1</accession>
<dbReference type="AlphaFoldDB" id="A0A3D9I1V1"/>
<sequence length="509" mass="56954">MKAIITIREEERTGEISPYIYGQYFEHLGNCMYPGVWDGDSARSDGQGLRKDVIEAARELGVPVIRWPGGCYVDLYDWKDGVGPSEQRPVRPNWHWGGQELNRFGTDEFLSWCEQVGAEPYVNVNLGTGTLVDALRWIDYCNGAETADAKWRKDNGREEPYGVRLWGIGNETWGDWEAGQLGADEYAAKLANWAQFAKKYDSQLQLLGVGSYEGNDEEWDRKVIEAAGKYLSYLTIHIYGCSVDRESSDEYYPIAFTPVYFENQLRKMIGTLETTLSRMNKKPGHPIRLSLDEWNIRHYEVDPSGNGGYLLNRNSPRNLQDAIFAAGVFHAMIRLSPHVGMANYVFLVNGNGVMNVTEDAVVKTPLYHLFKQYGQWMTGKSVSVEVQSPSRLTPVPLVSNPEYGEELARKHQPVSSPYIDAVGAIGEDGSLRVAIVNRHLESGFDLSLGIPEGYGSSAAVWSLHHDDIHASNTSEAPERVVPVLRMGVSIDNTLTVPAHSIVLLRFEKA</sequence>
<dbReference type="PANTHER" id="PTHR43576:SF3">
    <property type="entry name" value="ALPHA-L-ARABINOFURANOSIDASE C"/>
    <property type="match status" value="1"/>
</dbReference>
<evidence type="ECO:0000256" key="3">
    <source>
        <dbReference type="ARBA" id="ARBA00007186"/>
    </source>
</evidence>
<dbReference type="Pfam" id="PF22848">
    <property type="entry name" value="ASD1_dom"/>
    <property type="match status" value="1"/>
</dbReference>
<evidence type="ECO:0000313" key="11">
    <source>
        <dbReference type="Proteomes" id="UP000256977"/>
    </source>
</evidence>
<feature type="domain" description="Alpha-L-arabinofuranosidase C-terminal" evidence="9">
    <location>
        <begin position="292"/>
        <end position="500"/>
    </location>
</feature>
<evidence type="ECO:0000256" key="2">
    <source>
        <dbReference type="ARBA" id="ARBA00004881"/>
    </source>
</evidence>
<dbReference type="RefSeq" id="WP_116065140.1">
    <property type="nucleotide sequence ID" value="NZ_QRDZ01000042.1"/>
</dbReference>
<reference evidence="10 11" key="1">
    <citation type="submission" date="2018-07" db="EMBL/GenBank/DDBJ databases">
        <title>Genomic Encyclopedia of Type Strains, Phase III (KMG-III): the genomes of soil and plant-associated and newly described type strains.</title>
        <authorList>
            <person name="Whitman W."/>
        </authorList>
    </citation>
    <scope>NUCLEOTIDE SEQUENCE [LARGE SCALE GENOMIC DNA]</scope>
    <source>
        <strain evidence="10 11">CECT 7287</strain>
    </source>
</reference>
<comment type="pathway">
    <text evidence="2">Glycan metabolism.</text>
</comment>
<dbReference type="EC" id="3.2.1.55" evidence="5"/>
<dbReference type="InterPro" id="IPR017853">
    <property type="entry name" value="GH"/>
</dbReference>
<evidence type="ECO:0000259" key="9">
    <source>
        <dbReference type="SMART" id="SM00813"/>
    </source>
</evidence>
<evidence type="ECO:0000256" key="8">
    <source>
        <dbReference type="ARBA" id="ARBA00023295"/>
    </source>
</evidence>
<dbReference type="EMBL" id="QRDZ01000042">
    <property type="protein sequence ID" value="RED55620.1"/>
    <property type="molecule type" value="Genomic_DNA"/>
</dbReference>
<dbReference type="Gene3D" id="3.20.20.80">
    <property type="entry name" value="Glycosidases"/>
    <property type="match status" value="1"/>
</dbReference>
<comment type="caution">
    <text evidence="10">The sequence shown here is derived from an EMBL/GenBank/DDBJ whole genome shotgun (WGS) entry which is preliminary data.</text>
</comment>
<evidence type="ECO:0000256" key="4">
    <source>
        <dbReference type="ARBA" id="ARBA00011165"/>
    </source>
</evidence>
<evidence type="ECO:0000313" key="10">
    <source>
        <dbReference type="EMBL" id="RED55620.1"/>
    </source>
</evidence>
<dbReference type="InterPro" id="IPR013780">
    <property type="entry name" value="Glyco_hydro_b"/>
</dbReference>
<dbReference type="GO" id="GO:0046556">
    <property type="term" value="F:alpha-L-arabinofuranosidase activity"/>
    <property type="evidence" value="ECO:0007669"/>
    <property type="project" value="UniProtKB-EC"/>
</dbReference>
<keyword evidence="11" id="KW-1185">Reference proteome</keyword>
<comment type="subunit">
    <text evidence="4">Homohexamer; trimer of dimers.</text>
</comment>
<dbReference type="InterPro" id="IPR010720">
    <property type="entry name" value="Alpha-L-AF_C"/>
</dbReference>
<dbReference type="GO" id="GO:0046373">
    <property type="term" value="P:L-arabinose metabolic process"/>
    <property type="evidence" value="ECO:0007669"/>
    <property type="project" value="InterPro"/>
</dbReference>
<evidence type="ECO:0000256" key="1">
    <source>
        <dbReference type="ARBA" id="ARBA00001462"/>
    </source>
</evidence>
<gene>
    <name evidence="10" type="ORF">DFP98_14259</name>
</gene>
<dbReference type="Pfam" id="PF06964">
    <property type="entry name" value="Alpha-L-AF_C"/>
    <property type="match status" value="1"/>
</dbReference>
<dbReference type="SUPFAM" id="SSF51011">
    <property type="entry name" value="Glycosyl hydrolase domain"/>
    <property type="match status" value="1"/>
</dbReference>
<keyword evidence="6" id="KW-0378">Hydrolase</keyword>
<comment type="catalytic activity">
    <reaction evidence="1">
        <text>Hydrolysis of terminal non-reducing alpha-L-arabinofuranoside residues in alpha-L-arabinosides.</text>
        <dbReference type="EC" id="3.2.1.55"/>
    </reaction>
</comment>
<organism evidence="10 11">
    <name type="scientific">Cohnella phaseoli</name>
    <dbReference type="NCBI Taxonomy" id="456490"/>
    <lineage>
        <taxon>Bacteria</taxon>
        <taxon>Bacillati</taxon>
        <taxon>Bacillota</taxon>
        <taxon>Bacilli</taxon>
        <taxon>Bacillales</taxon>
        <taxon>Paenibacillaceae</taxon>
        <taxon>Cohnella</taxon>
    </lineage>
</organism>
<dbReference type="GO" id="GO:0000272">
    <property type="term" value="P:polysaccharide catabolic process"/>
    <property type="evidence" value="ECO:0007669"/>
    <property type="project" value="TreeGrafter"/>
</dbReference>
<keyword evidence="7" id="KW-0119">Carbohydrate metabolism</keyword>
<proteinExistence type="inferred from homology"/>
<dbReference type="SMART" id="SM00813">
    <property type="entry name" value="Alpha-L-AF_C"/>
    <property type="match status" value="1"/>
</dbReference>